<dbReference type="Gene3D" id="1.10.418.10">
    <property type="entry name" value="Calponin-like domain"/>
    <property type="match status" value="1"/>
</dbReference>
<feature type="domain" description="Calponin-homology (CH)" evidence="2">
    <location>
        <begin position="21"/>
        <end position="128"/>
    </location>
</feature>
<feature type="region of interest" description="Disordered" evidence="1">
    <location>
        <begin position="227"/>
        <end position="364"/>
    </location>
</feature>
<dbReference type="Proteomes" id="UP000275078">
    <property type="component" value="Unassembled WGS sequence"/>
</dbReference>
<feature type="compositionally biased region" description="Low complexity" evidence="1">
    <location>
        <begin position="585"/>
        <end position="604"/>
    </location>
</feature>
<dbReference type="OrthoDB" id="21595at2759"/>
<dbReference type="AlphaFoldDB" id="A0A3N4IUQ6"/>
<evidence type="ECO:0000259" key="2">
    <source>
        <dbReference type="PROSITE" id="PS50021"/>
    </source>
</evidence>
<feature type="region of interest" description="Disordered" evidence="1">
    <location>
        <begin position="379"/>
        <end position="648"/>
    </location>
</feature>
<feature type="region of interest" description="Disordered" evidence="1">
    <location>
        <begin position="146"/>
        <end position="185"/>
    </location>
</feature>
<evidence type="ECO:0000256" key="1">
    <source>
        <dbReference type="SAM" id="MobiDB-lite"/>
    </source>
</evidence>
<proteinExistence type="predicted"/>
<dbReference type="SMART" id="SM00033">
    <property type="entry name" value="CH"/>
    <property type="match status" value="1"/>
</dbReference>
<dbReference type="PANTHER" id="PTHR47385:SF14">
    <property type="entry name" value="TRANSGELIN"/>
    <property type="match status" value="1"/>
</dbReference>
<evidence type="ECO:0000313" key="3">
    <source>
        <dbReference type="EMBL" id="RPA87991.1"/>
    </source>
</evidence>
<feature type="compositionally biased region" description="Basic and acidic residues" evidence="1">
    <location>
        <begin position="379"/>
        <end position="405"/>
    </location>
</feature>
<gene>
    <name evidence="3" type="ORF">BJ508DRAFT_409912</name>
</gene>
<dbReference type="InterPro" id="IPR036872">
    <property type="entry name" value="CH_dom_sf"/>
</dbReference>
<evidence type="ECO:0000313" key="4">
    <source>
        <dbReference type="Proteomes" id="UP000275078"/>
    </source>
</evidence>
<name>A0A3N4IUQ6_ASCIM</name>
<reference evidence="3 4" key="1">
    <citation type="journal article" date="2018" name="Nat. Ecol. Evol.">
        <title>Pezizomycetes genomes reveal the molecular basis of ectomycorrhizal truffle lifestyle.</title>
        <authorList>
            <person name="Murat C."/>
            <person name="Payen T."/>
            <person name="Noel B."/>
            <person name="Kuo A."/>
            <person name="Morin E."/>
            <person name="Chen J."/>
            <person name="Kohler A."/>
            <person name="Krizsan K."/>
            <person name="Balestrini R."/>
            <person name="Da Silva C."/>
            <person name="Montanini B."/>
            <person name="Hainaut M."/>
            <person name="Levati E."/>
            <person name="Barry K.W."/>
            <person name="Belfiori B."/>
            <person name="Cichocki N."/>
            <person name="Clum A."/>
            <person name="Dockter R.B."/>
            <person name="Fauchery L."/>
            <person name="Guy J."/>
            <person name="Iotti M."/>
            <person name="Le Tacon F."/>
            <person name="Lindquist E.A."/>
            <person name="Lipzen A."/>
            <person name="Malagnac F."/>
            <person name="Mello A."/>
            <person name="Molinier V."/>
            <person name="Miyauchi S."/>
            <person name="Poulain J."/>
            <person name="Riccioni C."/>
            <person name="Rubini A."/>
            <person name="Sitrit Y."/>
            <person name="Splivallo R."/>
            <person name="Traeger S."/>
            <person name="Wang M."/>
            <person name="Zifcakova L."/>
            <person name="Wipf D."/>
            <person name="Zambonelli A."/>
            <person name="Paolocci F."/>
            <person name="Nowrousian M."/>
            <person name="Ottonello S."/>
            <person name="Baldrian P."/>
            <person name="Spatafora J.W."/>
            <person name="Henrissat B."/>
            <person name="Nagy L.G."/>
            <person name="Aury J.M."/>
            <person name="Wincker P."/>
            <person name="Grigoriev I.V."/>
            <person name="Bonfante P."/>
            <person name="Martin F.M."/>
        </authorList>
    </citation>
    <scope>NUCLEOTIDE SEQUENCE [LARGE SCALE GENOMIC DNA]</scope>
    <source>
        <strain evidence="3 4">RN42</strain>
    </source>
</reference>
<dbReference type="STRING" id="1160509.A0A3N4IUQ6"/>
<feature type="compositionally biased region" description="Basic and acidic residues" evidence="1">
    <location>
        <begin position="615"/>
        <end position="648"/>
    </location>
</feature>
<dbReference type="SUPFAM" id="SSF47576">
    <property type="entry name" value="Calponin-homology domain, CH-domain"/>
    <property type="match status" value="1"/>
</dbReference>
<dbReference type="GO" id="GO:0051015">
    <property type="term" value="F:actin filament binding"/>
    <property type="evidence" value="ECO:0007669"/>
    <property type="project" value="TreeGrafter"/>
</dbReference>
<dbReference type="PANTHER" id="PTHR47385">
    <property type="entry name" value="CALPONIN"/>
    <property type="match status" value="1"/>
</dbReference>
<dbReference type="PROSITE" id="PS50021">
    <property type="entry name" value="CH"/>
    <property type="match status" value="1"/>
</dbReference>
<dbReference type="InterPro" id="IPR001715">
    <property type="entry name" value="CH_dom"/>
</dbReference>
<dbReference type="GO" id="GO:0015629">
    <property type="term" value="C:actin cytoskeleton"/>
    <property type="evidence" value="ECO:0007669"/>
    <property type="project" value="TreeGrafter"/>
</dbReference>
<feature type="compositionally biased region" description="Polar residues" evidence="1">
    <location>
        <begin position="159"/>
        <end position="169"/>
    </location>
</feature>
<organism evidence="3 4">
    <name type="scientific">Ascobolus immersus RN42</name>
    <dbReference type="NCBI Taxonomy" id="1160509"/>
    <lineage>
        <taxon>Eukaryota</taxon>
        <taxon>Fungi</taxon>
        <taxon>Dikarya</taxon>
        <taxon>Ascomycota</taxon>
        <taxon>Pezizomycotina</taxon>
        <taxon>Pezizomycetes</taxon>
        <taxon>Pezizales</taxon>
        <taxon>Ascobolaceae</taxon>
        <taxon>Ascobolus</taxon>
    </lineage>
</organism>
<dbReference type="EMBL" id="ML119645">
    <property type="protein sequence ID" value="RPA87991.1"/>
    <property type="molecule type" value="Genomic_DNA"/>
</dbReference>
<dbReference type="Pfam" id="PF00307">
    <property type="entry name" value="CH"/>
    <property type="match status" value="1"/>
</dbReference>
<protein>
    <recommendedName>
        <fullName evidence="2">Calponin-homology (CH) domain-containing protein</fullName>
    </recommendedName>
</protein>
<keyword evidence="4" id="KW-1185">Reference proteome</keyword>
<accession>A0A3N4IUQ6</accession>
<feature type="compositionally biased region" description="Basic and acidic residues" evidence="1">
    <location>
        <begin position="515"/>
        <end position="524"/>
    </location>
</feature>
<dbReference type="PRINTS" id="PR00888">
    <property type="entry name" value="SM22CALPONIN"/>
</dbReference>
<dbReference type="GO" id="GO:0007015">
    <property type="term" value="P:actin filament organization"/>
    <property type="evidence" value="ECO:0007669"/>
    <property type="project" value="TreeGrafter"/>
</dbReference>
<dbReference type="InterPro" id="IPR050606">
    <property type="entry name" value="Calponin-like"/>
</dbReference>
<dbReference type="InterPro" id="IPR003096">
    <property type="entry name" value="SM22_calponin"/>
</dbReference>
<feature type="compositionally biased region" description="Basic and acidic residues" evidence="1">
    <location>
        <begin position="459"/>
        <end position="478"/>
    </location>
</feature>
<sequence>MASVSSLDKDLSRLRLSKYTPQEANEILQWICQVLQIPPPPGNTDLLDYLKDGVALCKLVNPVLNTPLKPRASKMPFVQMENIALFLTAVSQPPISLPPPDLFLTVDLFEKKDPAQVLQTLNAFSRVAYRLKPHVYKSPIGGPIGNLRSGAASPPPVGRSNTFSPTSPTRAPFPPQPVQRSETASSIENARFGKAKNVAPAWNVAQYGGPVAASQGLMGVSFGGIRQITSPGPAISSSREKDTRRRKEEEEERYRKAEEEMRKREEAQNRAQEEAFERRRLEEEQHRLQREEDDRLAREERRLAQLQEEARREEERVRELRRQKQLEEEAAEQVRREREERMRFEDTRGTRSREEEDYQATRESERLRIRELERELQKAREREQRYEQEREAARRAETEARRRENAAMVQQPIRTGESRPVPPLPSRTGPPVLPQRTGELRRDRADSLSARNQYVRSHRTGEREMVVQHRTGERDIIRIQRTGSPDSPLPPPSSSYPIREDVVIQSHRTGGSMRDQGREDERAFLQDAWGRYSQPGQESPDRSGTPVIVSPSQRALPTPPRRNNGPPNGQFRDPPRSSGDWGHLSQPAPVQSVVVPQQTSPVSPRKSRWGGSSFLERERERERQRQKEWEQEQLGREDGDYGQRSRGF</sequence>
<feature type="compositionally biased region" description="Basic and acidic residues" evidence="1">
    <location>
        <begin position="238"/>
        <end position="364"/>
    </location>
</feature>